<evidence type="ECO:0000313" key="6">
    <source>
        <dbReference type="Proteomes" id="UP000004947"/>
    </source>
</evidence>
<evidence type="ECO:0000256" key="1">
    <source>
        <dbReference type="ARBA" id="ARBA00008779"/>
    </source>
</evidence>
<keyword evidence="2" id="KW-0378">Hydrolase</keyword>
<keyword evidence="3" id="KW-0732">Signal</keyword>
<dbReference type="AlphaFoldDB" id="A6DGL0"/>
<evidence type="ECO:0000313" key="5">
    <source>
        <dbReference type="EMBL" id="EDM29327.1"/>
    </source>
</evidence>
<sequence length="506" mass="56995">MKIRKSFISIALSLLSLNNFAAETKKILKGAKPNIIMVLTDDQGMGDLSCMGNPILRTPHIDKMYAKSTRFTDFQVSSTCTPTRAAIMSGRSPFEVGISHTLMQRDRLAPAVITFPQALQKSGYKTGLFGKWHLGDGEEYRPQNRGFDEVLMHGAGGIGQYNFGDFKPNATNKYFDNVLLHNDTIVQTKGFCTDVFFKAALSWIKKQHENNQTYFAYISLNAPHGPLIAPEKYKKRFIDEGYNQSVAARYGMIENIDDNFGLMVEKLKEWKALDNTLIIFMTDNGMAMKSIGKKGVKGKFNAWNAGMKGHKDSAWEGGSRVPSFWYWKGVLGEGVDISALSAHIDLYRTFCELAGTNIPESSLSPSGRSLIPLLENPNAKWDDRTLFFHRGRWGGGGRGKKTRELAKYYGMAVRNSRWRLVNIMDGDGPWLSDIANDPGETKNVIEQHPEVAEKMKAQFDQWWDSTESLLINEGLPRLKAEEHHLHILYNKQLKEKGIPEWAPAKL</sequence>
<feature type="domain" description="Sulfatase N-terminal" evidence="4">
    <location>
        <begin position="33"/>
        <end position="355"/>
    </location>
</feature>
<dbReference type="CDD" id="cd16146">
    <property type="entry name" value="ARS_like"/>
    <property type="match status" value="1"/>
</dbReference>
<reference evidence="5 6" key="1">
    <citation type="journal article" date="2010" name="J. Bacteriol.">
        <title>Genome sequence of Lentisphaera araneosa HTCC2155T, the type species of the order Lentisphaerales in the phylum Lentisphaerae.</title>
        <authorList>
            <person name="Thrash J.C."/>
            <person name="Cho J.C."/>
            <person name="Vergin K.L."/>
            <person name="Morris R.M."/>
            <person name="Giovannoni S.J."/>
        </authorList>
    </citation>
    <scope>NUCLEOTIDE SEQUENCE [LARGE SCALE GENOMIC DNA]</scope>
    <source>
        <strain evidence="5 6">HTCC2155</strain>
    </source>
</reference>
<keyword evidence="6" id="KW-1185">Reference proteome</keyword>
<dbReference type="InterPro" id="IPR000917">
    <property type="entry name" value="Sulfatase_N"/>
</dbReference>
<evidence type="ECO:0000259" key="4">
    <source>
        <dbReference type="Pfam" id="PF00884"/>
    </source>
</evidence>
<dbReference type="InterPro" id="IPR050738">
    <property type="entry name" value="Sulfatase"/>
</dbReference>
<dbReference type="PANTHER" id="PTHR42693:SF53">
    <property type="entry name" value="ENDO-4-O-SULFATASE"/>
    <property type="match status" value="1"/>
</dbReference>
<gene>
    <name evidence="5" type="ORF">LNTAR_23094</name>
</gene>
<comment type="caution">
    <text evidence="5">The sequence shown here is derived from an EMBL/GenBank/DDBJ whole genome shotgun (WGS) entry which is preliminary data.</text>
</comment>
<comment type="similarity">
    <text evidence="1">Belongs to the sulfatase family.</text>
</comment>
<dbReference type="STRING" id="313628.LNTAR_23094"/>
<proteinExistence type="inferred from homology"/>
<evidence type="ECO:0000256" key="2">
    <source>
        <dbReference type="ARBA" id="ARBA00022801"/>
    </source>
</evidence>
<dbReference type="Gene3D" id="3.30.1120.10">
    <property type="match status" value="1"/>
</dbReference>
<dbReference type="Gene3D" id="3.40.720.10">
    <property type="entry name" value="Alkaline Phosphatase, subunit A"/>
    <property type="match status" value="1"/>
</dbReference>
<dbReference type="eggNOG" id="COG3119">
    <property type="taxonomic scope" value="Bacteria"/>
</dbReference>
<name>A6DGL0_9BACT</name>
<dbReference type="PANTHER" id="PTHR42693">
    <property type="entry name" value="ARYLSULFATASE FAMILY MEMBER"/>
    <property type="match status" value="1"/>
</dbReference>
<feature type="chain" id="PRO_5002691094" evidence="3">
    <location>
        <begin position="22"/>
        <end position="506"/>
    </location>
</feature>
<accession>A6DGL0</accession>
<dbReference type="GO" id="GO:0004065">
    <property type="term" value="F:arylsulfatase activity"/>
    <property type="evidence" value="ECO:0007669"/>
    <property type="project" value="TreeGrafter"/>
</dbReference>
<feature type="signal peptide" evidence="3">
    <location>
        <begin position="1"/>
        <end position="21"/>
    </location>
</feature>
<dbReference type="Proteomes" id="UP000004947">
    <property type="component" value="Unassembled WGS sequence"/>
</dbReference>
<evidence type="ECO:0000256" key="3">
    <source>
        <dbReference type="SAM" id="SignalP"/>
    </source>
</evidence>
<organism evidence="5 6">
    <name type="scientific">Lentisphaera araneosa HTCC2155</name>
    <dbReference type="NCBI Taxonomy" id="313628"/>
    <lineage>
        <taxon>Bacteria</taxon>
        <taxon>Pseudomonadati</taxon>
        <taxon>Lentisphaerota</taxon>
        <taxon>Lentisphaeria</taxon>
        <taxon>Lentisphaerales</taxon>
        <taxon>Lentisphaeraceae</taxon>
        <taxon>Lentisphaera</taxon>
    </lineage>
</organism>
<dbReference type="Pfam" id="PF00884">
    <property type="entry name" value="Sulfatase"/>
    <property type="match status" value="1"/>
</dbReference>
<dbReference type="InterPro" id="IPR017850">
    <property type="entry name" value="Alkaline_phosphatase_core_sf"/>
</dbReference>
<dbReference type="RefSeq" id="WP_007277049.1">
    <property type="nucleotide sequence ID" value="NZ_ABCK01000002.1"/>
</dbReference>
<dbReference type="SUPFAM" id="SSF53649">
    <property type="entry name" value="Alkaline phosphatase-like"/>
    <property type="match status" value="1"/>
</dbReference>
<dbReference type="EMBL" id="ABCK01000002">
    <property type="protein sequence ID" value="EDM29327.1"/>
    <property type="molecule type" value="Genomic_DNA"/>
</dbReference>
<protein>
    <submittedName>
        <fullName evidence="5">Arylsulfatase A</fullName>
    </submittedName>
</protein>